<organism evidence="2 3">
    <name type="scientific">PS1 clade bacterium</name>
    <dbReference type="NCBI Taxonomy" id="2175152"/>
    <lineage>
        <taxon>Bacteria</taxon>
        <taxon>Pseudomonadati</taxon>
        <taxon>Pseudomonadota</taxon>
        <taxon>Alphaproteobacteria</taxon>
        <taxon>PS1 clade</taxon>
    </lineage>
</organism>
<keyword evidence="1" id="KW-1133">Transmembrane helix</keyword>
<feature type="transmembrane region" description="Helical" evidence="1">
    <location>
        <begin position="452"/>
        <end position="476"/>
    </location>
</feature>
<accession>A0A368DL13</accession>
<feature type="transmembrane region" description="Helical" evidence="1">
    <location>
        <begin position="335"/>
        <end position="356"/>
    </location>
</feature>
<evidence type="ECO:0000313" key="3">
    <source>
        <dbReference type="Proteomes" id="UP000253570"/>
    </source>
</evidence>
<keyword evidence="1" id="KW-0472">Membrane</keyword>
<feature type="transmembrane region" description="Helical" evidence="1">
    <location>
        <begin position="41"/>
        <end position="58"/>
    </location>
</feature>
<comment type="caution">
    <text evidence="2">The sequence shown here is derived from an EMBL/GenBank/DDBJ whole genome shotgun (WGS) entry which is preliminary data.</text>
</comment>
<gene>
    <name evidence="2" type="ORF">DBW71_05180</name>
</gene>
<feature type="transmembrane region" description="Helical" evidence="1">
    <location>
        <begin position="139"/>
        <end position="160"/>
    </location>
</feature>
<keyword evidence="1" id="KW-0812">Transmembrane</keyword>
<feature type="transmembrane region" description="Helical" evidence="1">
    <location>
        <begin position="412"/>
        <end position="432"/>
    </location>
</feature>
<feature type="transmembrane region" description="Helical" evidence="1">
    <location>
        <begin position="181"/>
        <end position="203"/>
    </location>
</feature>
<sequence length="477" mass="52661">MNFIAIYQSNEKIFKFLSSIILILIMVSVIVSEWLGFKSSYLIASMAIVFYLFVSLNNLTISRKIFIILGIFLILLSFYYTEEALVLITDSLIKSSFVVAFFLSLQCLRKAAASSSGMERCGKFLAEQKTNIRYLSLTFGGHIFGVLLSFGSISLLGSLAEKGSQQELDPELRKIKRKSMLIAVQRGFIAMTCWSPLTYSIAITTSIIPGSSWNGAAFSCVISALILIFLGWIIDSRNNGKNKKQILENPPLQRDSWVAVLPLFFIFTSLLGIIFLMQNITNLNAVPVVMLVVPLYSLIWISIQNSGSSKKIYYGTKRKVLEYVKDDINDYKSELVILIMAAFIGIMASSLINILASDKLSFLESLSPILILVSIVWIMPLFGQIGMNPILSVYLIGPLIPNADILGISPNSIILALTAGWALSGISSPYTASTLLIAKLGKVSPLHAGLNWNGWFTIIGGLLLSIWIIIANEFIVK</sequence>
<feature type="transmembrane region" description="Helical" evidence="1">
    <location>
        <begin position="215"/>
        <end position="235"/>
    </location>
</feature>
<feature type="transmembrane region" description="Helical" evidence="1">
    <location>
        <begin position="283"/>
        <end position="303"/>
    </location>
</feature>
<feature type="transmembrane region" description="Helical" evidence="1">
    <location>
        <begin position="12"/>
        <end position="35"/>
    </location>
</feature>
<dbReference type="AlphaFoldDB" id="A0A368DL13"/>
<dbReference type="EMBL" id="QOQD01000013">
    <property type="protein sequence ID" value="RCL72519.1"/>
    <property type="molecule type" value="Genomic_DNA"/>
</dbReference>
<feature type="transmembrane region" description="Helical" evidence="1">
    <location>
        <begin position="256"/>
        <end position="277"/>
    </location>
</feature>
<evidence type="ECO:0000256" key="1">
    <source>
        <dbReference type="SAM" id="Phobius"/>
    </source>
</evidence>
<name>A0A368DL13_9PROT</name>
<dbReference type="Proteomes" id="UP000253570">
    <property type="component" value="Unassembled WGS sequence"/>
</dbReference>
<reference evidence="2 3" key="1">
    <citation type="journal article" date="2018" name="Microbiome">
        <title>Fine metagenomic profile of the Mediterranean stratified and mixed water columns revealed by assembly and recruitment.</title>
        <authorList>
            <person name="Haro-Moreno J.M."/>
            <person name="Lopez-Perez M."/>
            <person name="De La Torre J.R."/>
            <person name="Picazo A."/>
            <person name="Camacho A."/>
            <person name="Rodriguez-Valera F."/>
        </authorList>
    </citation>
    <scope>NUCLEOTIDE SEQUENCE [LARGE SCALE GENOMIC DNA]</scope>
    <source>
        <strain evidence="2">MED-G57</strain>
    </source>
</reference>
<protein>
    <submittedName>
        <fullName evidence="2">Uncharacterized protein</fullName>
    </submittedName>
</protein>
<feature type="transmembrane region" description="Helical" evidence="1">
    <location>
        <begin position="65"/>
        <end position="81"/>
    </location>
</feature>
<proteinExistence type="predicted"/>
<feature type="transmembrane region" description="Helical" evidence="1">
    <location>
        <begin position="368"/>
        <end position="391"/>
    </location>
</feature>
<evidence type="ECO:0000313" key="2">
    <source>
        <dbReference type="EMBL" id="RCL72519.1"/>
    </source>
</evidence>